<protein>
    <submittedName>
        <fullName evidence="5">WYL domain-containing protein</fullName>
    </submittedName>
</protein>
<comment type="caution">
    <text evidence="5">The sequence shown here is derived from an EMBL/GenBank/DDBJ whole genome shotgun (WGS) entry which is preliminary data.</text>
</comment>
<dbReference type="RefSeq" id="WP_346119828.1">
    <property type="nucleotide sequence ID" value="NZ_BAABGU010000014.1"/>
</dbReference>
<dbReference type="InterPro" id="IPR013196">
    <property type="entry name" value="HTH_11"/>
</dbReference>
<dbReference type="InterPro" id="IPR057727">
    <property type="entry name" value="WCX_dom"/>
</dbReference>
<evidence type="ECO:0000313" key="5">
    <source>
        <dbReference type="EMBL" id="GAA4570417.1"/>
    </source>
</evidence>
<dbReference type="InterPro" id="IPR028349">
    <property type="entry name" value="PafC-like"/>
</dbReference>
<organism evidence="5 6">
    <name type="scientific">Micromonospora coerulea</name>
    <dbReference type="NCBI Taxonomy" id="47856"/>
    <lineage>
        <taxon>Bacteria</taxon>
        <taxon>Bacillati</taxon>
        <taxon>Actinomycetota</taxon>
        <taxon>Actinomycetes</taxon>
        <taxon>Micromonosporales</taxon>
        <taxon>Micromonosporaceae</taxon>
        <taxon>Micromonospora</taxon>
    </lineage>
</organism>
<sequence>MRASRLISLVLLLQSRETMTAAELARELEVSERTVYRDVLALSAAGVPVYADRGRAGGYRLLGGYRTRLTGLTRDEAEALFLAGLPGPAGEMGLADAVAAAELKVLAALPPSLRDAPARTGQRFHLDVPGWFRETEPPPWLAELARAVWRDRVVQLRYRRGDREVSRTVQPYGLVLKSAVWYLVGRVGDGHRTYRVDRVVGVEVREESFARDAGFDLGAYWREQAEAFLRGMLRAEVRVRLSPAGLQALRHVAEAPFAYDAAVAAAGEPDGQGWVVTRLPVESVAVAYDVLLGLGPEVEVLDPPELRARFAEAARRSAARYADPPAIPAAPNAAPPDGPDAGQR</sequence>
<accession>A0ABP8SKP0</accession>
<evidence type="ECO:0000259" key="4">
    <source>
        <dbReference type="PROSITE" id="PS51000"/>
    </source>
</evidence>
<dbReference type="Pfam" id="PF08279">
    <property type="entry name" value="HTH_11"/>
    <property type="match status" value="1"/>
</dbReference>
<dbReference type="EMBL" id="BAABGU010000014">
    <property type="protein sequence ID" value="GAA4570417.1"/>
    <property type="molecule type" value="Genomic_DNA"/>
</dbReference>
<dbReference type="Gene3D" id="1.10.10.10">
    <property type="entry name" value="Winged helix-like DNA-binding domain superfamily/Winged helix DNA-binding domain"/>
    <property type="match status" value="1"/>
</dbReference>
<evidence type="ECO:0000256" key="1">
    <source>
        <dbReference type="ARBA" id="ARBA00023015"/>
    </source>
</evidence>
<keyword evidence="1" id="KW-0805">Transcription regulation</keyword>
<evidence type="ECO:0000256" key="2">
    <source>
        <dbReference type="ARBA" id="ARBA00023163"/>
    </source>
</evidence>
<dbReference type="InterPro" id="IPR036390">
    <property type="entry name" value="WH_DNA-bd_sf"/>
</dbReference>
<dbReference type="SUPFAM" id="SSF46785">
    <property type="entry name" value="Winged helix' DNA-binding domain"/>
    <property type="match status" value="1"/>
</dbReference>
<dbReference type="PROSITE" id="PS51000">
    <property type="entry name" value="HTH_DEOR_2"/>
    <property type="match status" value="1"/>
</dbReference>
<dbReference type="InterPro" id="IPR051534">
    <property type="entry name" value="CBASS_pafABC_assoc_protein"/>
</dbReference>
<dbReference type="Pfam" id="PF25583">
    <property type="entry name" value="WCX"/>
    <property type="match status" value="1"/>
</dbReference>
<evidence type="ECO:0000256" key="3">
    <source>
        <dbReference type="SAM" id="MobiDB-lite"/>
    </source>
</evidence>
<dbReference type="PANTHER" id="PTHR34580">
    <property type="match status" value="1"/>
</dbReference>
<feature type="domain" description="HTH deoR-type" evidence="4">
    <location>
        <begin position="2"/>
        <end position="67"/>
    </location>
</feature>
<dbReference type="InterPro" id="IPR026881">
    <property type="entry name" value="WYL_dom"/>
</dbReference>
<dbReference type="PROSITE" id="PS52050">
    <property type="entry name" value="WYL"/>
    <property type="match status" value="1"/>
</dbReference>
<keyword evidence="6" id="KW-1185">Reference proteome</keyword>
<dbReference type="Proteomes" id="UP001500307">
    <property type="component" value="Unassembled WGS sequence"/>
</dbReference>
<dbReference type="PIRSF" id="PIRSF016838">
    <property type="entry name" value="PafC"/>
    <property type="match status" value="1"/>
</dbReference>
<dbReference type="InterPro" id="IPR036388">
    <property type="entry name" value="WH-like_DNA-bd_sf"/>
</dbReference>
<keyword evidence="2" id="KW-0804">Transcription</keyword>
<dbReference type="InterPro" id="IPR001034">
    <property type="entry name" value="DeoR_HTH"/>
</dbReference>
<name>A0ABP8SKP0_9ACTN</name>
<feature type="region of interest" description="Disordered" evidence="3">
    <location>
        <begin position="320"/>
        <end position="344"/>
    </location>
</feature>
<feature type="compositionally biased region" description="Pro residues" evidence="3">
    <location>
        <begin position="325"/>
        <end position="338"/>
    </location>
</feature>
<reference evidence="6" key="1">
    <citation type="journal article" date="2019" name="Int. J. Syst. Evol. Microbiol.">
        <title>The Global Catalogue of Microorganisms (GCM) 10K type strain sequencing project: providing services to taxonomists for standard genome sequencing and annotation.</title>
        <authorList>
            <consortium name="The Broad Institute Genomics Platform"/>
            <consortium name="The Broad Institute Genome Sequencing Center for Infectious Disease"/>
            <person name="Wu L."/>
            <person name="Ma J."/>
        </authorList>
    </citation>
    <scope>NUCLEOTIDE SEQUENCE [LARGE SCALE GENOMIC DNA]</scope>
    <source>
        <strain evidence="6">JCM 3175</strain>
    </source>
</reference>
<gene>
    <name evidence="5" type="ORF">GCM10023176_28960</name>
</gene>
<proteinExistence type="predicted"/>
<dbReference type="Pfam" id="PF13280">
    <property type="entry name" value="WYL"/>
    <property type="match status" value="1"/>
</dbReference>
<evidence type="ECO:0000313" key="6">
    <source>
        <dbReference type="Proteomes" id="UP001500307"/>
    </source>
</evidence>
<dbReference type="PANTHER" id="PTHR34580:SF1">
    <property type="entry name" value="PROTEIN PAFC"/>
    <property type="match status" value="1"/>
</dbReference>